<keyword evidence="2" id="KW-1185">Reference proteome</keyword>
<name>A0ABT4LF13_9PROT</name>
<evidence type="ECO:0000313" key="1">
    <source>
        <dbReference type="EMBL" id="MCZ4279669.1"/>
    </source>
</evidence>
<organism evidence="1 2">
    <name type="scientific">Kiloniella laminariae</name>
    <dbReference type="NCBI Taxonomy" id="454162"/>
    <lineage>
        <taxon>Bacteria</taxon>
        <taxon>Pseudomonadati</taxon>
        <taxon>Pseudomonadota</taxon>
        <taxon>Alphaproteobacteria</taxon>
        <taxon>Rhodospirillales</taxon>
        <taxon>Kiloniellaceae</taxon>
        <taxon>Kiloniella</taxon>
    </lineage>
</organism>
<evidence type="ECO:0000313" key="2">
    <source>
        <dbReference type="Proteomes" id="UP001069802"/>
    </source>
</evidence>
<gene>
    <name evidence="1" type="ORF">O4H49_02690</name>
</gene>
<accession>A0ABT4LF13</accession>
<comment type="caution">
    <text evidence="1">The sequence shown here is derived from an EMBL/GenBank/DDBJ whole genome shotgun (WGS) entry which is preliminary data.</text>
</comment>
<dbReference type="EMBL" id="JAPWGY010000001">
    <property type="protein sequence ID" value="MCZ4279669.1"/>
    <property type="molecule type" value="Genomic_DNA"/>
</dbReference>
<dbReference type="RefSeq" id="WP_269421869.1">
    <property type="nucleotide sequence ID" value="NZ_JAPWGY010000001.1"/>
</dbReference>
<reference evidence="1" key="1">
    <citation type="submission" date="2022-12" db="EMBL/GenBank/DDBJ databases">
        <title>Bacterial isolates from different developmental stages of Nematostella vectensis.</title>
        <authorList>
            <person name="Fraune S."/>
        </authorList>
    </citation>
    <scope>NUCLEOTIDE SEQUENCE</scope>
    <source>
        <strain evidence="1">G21630-S1</strain>
    </source>
</reference>
<sequence>MKTANWSLTGKRLCGFVLRQRAAEKLLGAFMSGWIIDILKDAVANGGPYCWVSPEDVGGIDRQEVLANNRKRWFLSVKEYRLLRDDEFARGHDPADVSLTEYLTDCLLERESLTAIPPELRITGRDYVEAVRYMICELGSSYASNMLQMYRDLIDETNASACLVCLQEEFEPAEPFIKDILRDFILEVFQFGELWYEEGKYKNVLTDAQNRFLRKIYDDLYYTYNNDDLRFFRDGSPRF</sequence>
<protein>
    <submittedName>
        <fullName evidence="1">Uncharacterized protein</fullName>
    </submittedName>
</protein>
<dbReference type="Proteomes" id="UP001069802">
    <property type="component" value="Unassembled WGS sequence"/>
</dbReference>
<proteinExistence type="predicted"/>